<proteinExistence type="predicted"/>
<evidence type="ECO:0000313" key="1">
    <source>
        <dbReference type="EMBL" id="KAH7862439.1"/>
    </source>
</evidence>
<sequence length="480" mass="55391">MKRGRKPRGFSTRKVDKEMDEFVKREKLNLGPSMADLPWPISLSILLRLPTKRLLVCRCVCKTWRDIISDPQFAKLHFSKAEAFPLVRSLSPIHISRNLYLVEPPEHSSGFDLRDCYDSDGDYSSDHHFQMKLETKLKIPLRNAELAMKRESDVNVSSNSKGGVKRKRCIKLRPKEHKFNLVNSCNGFICLSEPSHNDPVVVCNPITGEFINLPILTPANERYSNFFSDCGLGFSPKTNQYKVIRMFNQQEDVYERVRDPITGRENYSRRVAEIHTLGTESWTRIGCAPSSSYGYKLEFPSYLNGTLHWLLMDYNISEYIASFNFDKEIFQPVPPPPLRRGMISLGTMKNMSLGVLRNRLCICHYDFADFQIKIWVMKKYGVKESWTKVFRIDTTTEEGRWPHGVYEPISYLRSGCILFFHRLASAVVYYQAKGRFSSLKFLKVRGVKCKYEAIAYTPSFISLNDAVMGDNLAMLNIKSR</sequence>
<accession>A0ACB7Z9B4</accession>
<gene>
    <name evidence="1" type="ORF">Vadar_004787</name>
</gene>
<protein>
    <submittedName>
        <fullName evidence="1">Uncharacterized protein</fullName>
    </submittedName>
</protein>
<evidence type="ECO:0000313" key="2">
    <source>
        <dbReference type="Proteomes" id="UP000828048"/>
    </source>
</evidence>
<comment type="caution">
    <text evidence="1">The sequence shown here is derived from an EMBL/GenBank/DDBJ whole genome shotgun (WGS) entry which is preliminary data.</text>
</comment>
<keyword evidence="2" id="KW-1185">Reference proteome</keyword>
<dbReference type="Proteomes" id="UP000828048">
    <property type="component" value="Chromosome 12"/>
</dbReference>
<organism evidence="1 2">
    <name type="scientific">Vaccinium darrowii</name>
    <dbReference type="NCBI Taxonomy" id="229202"/>
    <lineage>
        <taxon>Eukaryota</taxon>
        <taxon>Viridiplantae</taxon>
        <taxon>Streptophyta</taxon>
        <taxon>Embryophyta</taxon>
        <taxon>Tracheophyta</taxon>
        <taxon>Spermatophyta</taxon>
        <taxon>Magnoliopsida</taxon>
        <taxon>eudicotyledons</taxon>
        <taxon>Gunneridae</taxon>
        <taxon>Pentapetalae</taxon>
        <taxon>asterids</taxon>
        <taxon>Ericales</taxon>
        <taxon>Ericaceae</taxon>
        <taxon>Vaccinioideae</taxon>
        <taxon>Vaccinieae</taxon>
        <taxon>Vaccinium</taxon>
    </lineage>
</organism>
<dbReference type="EMBL" id="CM037162">
    <property type="protein sequence ID" value="KAH7862439.1"/>
    <property type="molecule type" value="Genomic_DNA"/>
</dbReference>
<reference evidence="1 2" key="1">
    <citation type="journal article" date="2021" name="Hortic Res">
        <title>High-quality reference genome and annotation aids understanding of berry development for evergreen blueberry (Vaccinium darrowii).</title>
        <authorList>
            <person name="Yu J."/>
            <person name="Hulse-Kemp A.M."/>
            <person name="Babiker E."/>
            <person name="Staton M."/>
        </authorList>
    </citation>
    <scope>NUCLEOTIDE SEQUENCE [LARGE SCALE GENOMIC DNA]</scope>
    <source>
        <strain evidence="2">cv. NJ 8807/NJ 8810</strain>
        <tissue evidence="1">Young leaf</tissue>
    </source>
</reference>
<name>A0ACB7Z9B4_9ERIC</name>